<dbReference type="CDD" id="cd00093">
    <property type="entry name" value="HTH_XRE"/>
    <property type="match status" value="1"/>
</dbReference>
<protein>
    <submittedName>
        <fullName evidence="2">Helix-turn-helix protein</fullName>
    </submittedName>
</protein>
<proteinExistence type="predicted"/>
<dbReference type="RefSeq" id="WP_106008511.1">
    <property type="nucleotide sequence ID" value="NZ_PVXP01000009.1"/>
</dbReference>
<dbReference type="GO" id="GO:0003677">
    <property type="term" value="F:DNA binding"/>
    <property type="evidence" value="ECO:0007669"/>
    <property type="project" value="InterPro"/>
</dbReference>
<dbReference type="Pfam" id="PF13443">
    <property type="entry name" value="HTH_26"/>
    <property type="match status" value="1"/>
</dbReference>
<dbReference type="Gene3D" id="1.10.260.40">
    <property type="entry name" value="lambda repressor-like DNA-binding domains"/>
    <property type="match status" value="1"/>
</dbReference>
<keyword evidence="3" id="KW-1185">Reference proteome</keyword>
<evidence type="ECO:0000313" key="2">
    <source>
        <dbReference type="EMBL" id="PRR86008.1"/>
    </source>
</evidence>
<reference evidence="2 3" key="1">
    <citation type="submission" date="2018-03" db="EMBL/GenBank/DDBJ databases">
        <title>Genome sequence of Clostridium luticellarii DSM 29923.</title>
        <authorList>
            <person name="Poehlein A."/>
            <person name="Daniel R."/>
        </authorList>
    </citation>
    <scope>NUCLEOTIDE SEQUENCE [LARGE SCALE GENOMIC DNA]</scope>
    <source>
        <strain evidence="2 3">DSM 29923</strain>
    </source>
</reference>
<accession>A0A2T0BQ56</accession>
<dbReference type="PROSITE" id="PS50943">
    <property type="entry name" value="HTH_CROC1"/>
    <property type="match status" value="1"/>
</dbReference>
<dbReference type="SMART" id="SM00530">
    <property type="entry name" value="HTH_XRE"/>
    <property type="match status" value="1"/>
</dbReference>
<evidence type="ECO:0000259" key="1">
    <source>
        <dbReference type="PROSITE" id="PS50943"/>
    </source>
</evidence>
<dbReference type="SUPFAM" id="SSF47413">
    <property type="entry name" value="lambda repressor-like DNA-binding domains"/>
    <property type="match status" value="1"/>
</dbReference>
<evidence type="ECO:0000313" key="3">
    <source>
        <dbReference type="Proteomes" id="UP000237798"/>
    </source>
</evidence>
<dbReference type="InterPro" id="IPR001387">
    <property type="entry name" value="Cro/C1-type_HTH"/>
</dbReference>
<gene>
    <name evidence="2" type="ORF">CLLU_10360</name>
</gene>
<dbReference type="EMBL" id="PVXP01000009">
    <property type="protein sequence ID" value="PRR86008.1"/>
    <property type="molecule type" value="Genomic_DNA"/>
</dbReference>
<dbReference type="OrthoDB" id="9781521at2"/>
<comment type="caution">
    <text evidence="2">The sequence shown here is derived from an EMBL/GenBank/DDBJ whole genome shotgun (WGS) entry which is preliminary data.</text>
</comment>
<organism evidence="2 3">
    <name type="scientific">Clostridium luticellarii</name>
    <dbReference type="NCBI Taxonomy" id="1691940"/>
    <lineage>
        <taxon>Bacteria</taxon>
        <taxon>Bacillati</taxon>
        <taxon>Bacillota</taxon>
        <taxon>Clostridia</taxon>
        <taxon>Eubacteriales</taxon>
        <taxon>Clostridiaceae</taxon>
        <taxon>Clostridium</taxon>
    </lineage>
</organism>
<dbReference type="Proteomes" id="UP000237798">
    <property type="component" value="Unassembled WGS sequence"/>
</dbReference>
<dbReference type="InterPro" id="IPR010982">
    <property type="entry name" value="Lambda_DNA-bd_dom_sf"/>
</dbReference>
<sequence length="79" mass="8753">MNISEATAKRIIELCNDKHISINKLASLSGITQSTVNSIVNGGSKNPQLKTILKICYGIEIPLYEFFKSPVFQNIDIDI</sequence>
<name>A0A2T0BQ56_9CLOT</name>
<feature type="domain" description="HTH cro/C1-type" evidence="1">
    <location>
        <begin position="11"/>
        <end position="66"/>
    </location>
</feature>
<dbReference type="AlphaFoldDB" id="A0A2T0BQ56"/>